<accession>A0ACB8ZJS9</accession>
<dbReference type="EMBL" id="CM042056">
    <property type="protein sequence ID" value="KAI3697569.1"/>
    <property type="molecule type" value="Genomic_DNA"/>
</dbReference>
<keyword evidence="2" id="KW-1185">Reference proteome</keyword>
<reference evidence="2" key="1">
    <citation type="journal article" date="2022" name="Mol. Ecol. Resour.">
        <title>The genomes of chicory, endive, great burdock and yacon provide insights into Asteraceae palaeo-polyploidization history and plant inulin production.</title>
        <authorList>
            <person name="Fan W."/>
            <person name="Wang S."/>
            <person name="Wang H."/>
            <person name="Wang A."/>
            <person name="Jiang F."/>
            <person name="Liu H."/>
            <person name="Zhao H."/>
            <person name="Xu D."/>
            <person name="Zhang Y."/>
        </authorList>
    </citation>
    <scope>NUCLEOTIDE SEQUENCE [LARGE SCALE GENOMIC DNA]</scope>
    <source>
        <strain evidence="2">cv. Niubang</strain>
    </source>
</reference>
<gene>
    <name evidence="1" type="ORF">L6452_30662</name>
</gene>
<comment type="caution">
    <text evidence="1">The sequence shown here is derived from an EMBL/GenBank/DDBJ whole genome shotgun (WGS) entry which is preliminary data.</text>
</comment>
<name>A0ACB8ZJS9_ARCLA</name>
<proteinExistence type="predicted"/>
<reference evidence="1 2" key="2">
    <citation type="journal article" date="2022" name="Mol. Ecol. Resour.">
        <title>The genomes of chicory, endive, great burdock and yacon provide insights into Asteraceae paleo-polyploidization history and plant inulin production.</title>
        <authorList>
            <person name="Fan W."/>
            <person name="Wang S."/>
            <person name="Wang H."/>
            <person name="Wang A."/>
            <person name="Jiang F."/>
            <person name="Liu H."/>
            <person name="Zhao H."/>
            <person name="Xu D."/>
            <person name="Zhang Y."/>
        </authorList>
    </citation>
    <scope>NUCLEOTIDE SEQUENCE [LARGE SCALE GENOMIC DNA]</scope>
    <source>
        <strain evidence="2">cv. Niubang</strain>
    </source>
</reference>
<sequence length="488" mass="56573">MVHPPMLRSKREYERWKADFLDFVDEHEVGPYIRLSLTEGEKQSQIPPEASPVEKEQRERANNNARNYMKHSISCEFISDIFNELIGQINSNKMTGKERWDCTEWLVLGTKGLLTGRELEDENSELKGKISILEAKTQQIVSVESSEEKISELKDANADLQKRLSDLEQLLAKHKSDFETKEKSFANKFSEFSRKCDEKKEVELKCIKLSQQVSDFQKVIILEREKFATEKKAIEQKNVSVFKEISGQRNNAEKGFEEERSMFEMEIKKLTAKLSELSEKALKEQRTKSEFTKKIDLLVKERDNFASTIKVLEKNVSSTNQKYVSPQRSVKSFDQIRKTNLFYDSNIDGSGTRSRRRRYKDEELVWKKKPVEDELKEKESCVHAVNAKKNKASKSKPNHIYSRDQLLRSGPVLQRLDLDILQISRGSSFYHDLKGSLKVKISKSEVFKVCIDSFPYHVVSATIKSCLIVGKISMFIINYSLEKLKSYT</sequence>
<organism evidence="1 2">
    <name type="scientific">Arctium lappa</name>
    <name type="common">Greater burdock</name>
    <name type="synonym">Lappa major</name>
    <dbReference type="NCBI Taxonomy" id="4217"/>
    <lineage>
        <taxon>Eukaryota</taxon>
        <taxon>Viridiplantae</taxon>
        <taxon>Streptophyta</taxon>
        <taxon>Embryophyta</taxon>
        <taxon>Tracheophyta</taxon>
        <taxon>Spermatophyta</taxon>
        <taxon>Magnoliopsida</taxon>
        <taxon>eudicotyledons</taxon>
        <taxon>Gunneridae</taxon>
        <taxon>Pentapetalae</taxon>
        <taxon>asterids</taxon>
        <taxon>campanulids</taxon>
        <taxon>Asterales</taxon>
        <taxon>Asteraceae</taxon>
        <taxon>Carduoideae</taxon>
        <taxon>Cardueae</taxon>
        <taxon>Arctiinae</taxon>
        <taxon>Arctium</taxon>
    </lineage>
</organism>
<dbReference type="Proteomes" id="UP001055879">
    <property type="component" value="Linkage Group LG10"/>
</dbReference>
<evidence type="ECO:0000313" key="1">
    <source>
        <dbReference type="EMBL" id="KAI3697569.1"/>
    </source>
</evidence>
<protein>
    <submittedName>
        <fullName evidence="1">Uncharacterized protein</fullName>
    </submittedName>
</protein>
<evidence type="ECO:0000313" key="2">
    <source>
        <dbReference type="Proteomes" id="UP001055879"/>
    </source>
</evidence>